<evidence type="ECO:0000313" key="2">
    <source>
        <dbReference type="EMBL" id="PNW72736.1"/>
    </source>
</evidence>
<dbReference type="OrthoDB" id="529995at2759"/>
<dbReference type="KEGG" id="cre:CHLRE_15g638551v5"/>
<gene>
    <name evidence="2" type="ORF">CHLRE_15g638551v5</name>
</gene>
<reference evidence="2 3" key="1">
    <citation type="journal article" date="2007" name="Science">
        <title>The Chlamydomonas genome reveals the evolution of key animal and plant functions.</title>
        <authorList>
            <person name="Merchant S.S."/>
            <person name="Prochnik S.E."/>
            <person name="Vallon O."/>
            <person name="Harris E.H."/>
            <person name="Karpowicz S.J."/>
            <person name="Witman G.B."/>
            <person name="Terry A."/>
            <person name="Salamov A."/>
            <person name="Fritz-Laylin L.K."/>
            <person name="Marechal-Drouard L."/>
            <person name="Marshall W.F."/>
            <person name="Qu L.H."/>
            <person name="Nelson D.R."/>
            <person name="Sanderfoot A.A."/>
            <person name="Spalding M.H."/>
            <person name="Kapitonov V.V."/>
            <person name="Ren Q."/>
            <person name="Ferris P."/>
            <person name="Lindquist E."/>
            <person name="Shapiro H."/>
            <person name="Lucas S.M."/>
            <person name="Grimwood J."/>
            <person name="Schmutz J."/>
            <person name="Cardol P."/>
            <person name="Cerutti H."/>
            <person name="Chanfreau G."/>
            <person name="Chen C.L."/>
            <person name="Cognat V."/>
            <person name="Croft M.T."/>
            <person name="Dent R."/>
            <person name="Dutcher S."/>
            <person name="Fernandez E."/>
            <person name="Fukuzawa H."/>
            <person name="Gonzalez-Ballester D."/>
            <person name="Gonzalez-Halphen D."/>
            <person name="Hallmann A."/>
            <person name="Hanikenne M."/>
            <person name="Hippler M."/>
            <person name="Inwood W."/>
            <person name="Jabbari K."/>
            <person name="Kalanon M."/>
            <person name="Kuras R."/>
            <person name="Lefebvre P.A."/>
            <person name="Lemaire S.D."/>
            <person name="Lobanov A.V."/>
            <person name="Lohr M."/>
            <person name="Manuell A."/>
            <person name="Meier I."/>
            <person name="Mets L."/>
            <person name="Mittag M."/>
            <person name="Mittelmeier T."/>
            <person name="Moroney J.V."/>
            <person name="Moseley J."/>
            <person name="Napoli C."/>
            <person name="Nedelcu A.M."/>
            <person name="Niyogi K."/>
            <person name="Novoselov S.V."/>
            <person name="Paulsen I.T."/>
            <person name="Pazour G."/>
            <person name="Purton S."/>
            <person name="Ral J.P."/>
            <person name="Riano-Pachon D.M."/>
            <person name="Riekhof W."/>
            <person name="Rymarquis L."/>
            <person name="Schroda M."/>
            <person name="Stern D."/>
            <person name="Umen J."/>
            <person name="Willows R."/>
            <person name="Wilson N."/>
            <person name="Zimmer S.L."/>
            <person name="Allmer J."/>
            <person name="Balk J."/>
            <person name="Bisova K."/>
            <person name="Chen C.J."/>
            <person name="Elias M."/>
            <person name="Gendler K."/>
            <person name="Hauser C."/>
            <person name="Lamb M.R."/>
            <person name="Ledford H."/>
            <person name="Long J.C."/>
            <person name="Minagawa J."/>
            <person name="Page M.D."/>
            <person name="Pan J."/>
            <person name="Pootakham W."/>
            <person name="Roje S."/>
            <person name="Rose A."/>
            <person name="Stahlberg E."/>
            <person name="Terauchi A.M."/>
            <person name="Yang P."/>
            <person name="Ball S."/>
            <person name="Bowler C."/>
            <person name="Dieckmann C.L."/>
            <person name="Gladyshev V.N."/>
            <person name="Green P."/>
            <person name="Jorgensen R."/>
            <person name="Mayfield S."/>
            <person name="Mueller-Roeber B."/>
            <person name="Rajamani S."/>
            <person name="Sayre R.T."/>
            <person name="Brokstein P."/>
            <person name="Dubchak I."/>
            <person name="Goodstein D."/>
            <person name="Hornick L."/>
            <person name="Huang Y.W."/>
            <person name="Jhaveri J."/>
            <person name="Luo Y."/>
            <person name="Martinez D."/>
            <person name="Ngau W.C."/>
            <person name="Otillar B."/>
            <person name="Poliakov A."/>
            <person name="Porter A."/>
            <person name="Szajkowski L."/>
            <person name="Werner G."/>
            <person name="Zhou K."/>
            <person name="Grigoriev I.V."/>
            <person name="Rokhsar D.S."/>
            <person name="Grossman A.R."/>
        </authorList>
    </citation>
    <scope>NUCLEOTIDE SEQUENCE [LARGE SCALE GENOMIC DNA]</scope>
    <source>
        <strain evidence="3">CC-503</strain>
    </source>
</reference>
<sequence>MSTRKPPTLMQNTSFKLASAGKHSSKVHAWTNPAFEDKSRASPGKPGTDAQITVLPSRELEMTEVMFPSYKKMLRRMSYQALALYALIVGHVMLTAYTDPMYTRSPLTQVIVYTAQVGLLVAIIMAFFVLTSQTLYIQLGRYDLYLREFWFLYSLFVLDLALYIAIKAYATVLLYQRVNHLALWHAPGYTALWTVQRLVLLLFWAAAAFACYSVFDPRYFDPEHLVGLERQEEEEARGVSHGAQR</sequence>
<evidence type="ECO:0000313" key="3">
    <source>
        <dbReference type="Proteomes" id="UP000006906"/>
    </source>
</evidence>
<dbReference type="RefSeq" id="XP_042916501.1">
    <property type="nucleotide sequence ID" value="XM_043070589.1"/>
</dbReference>
<feature type="transmembrane region" description="Helical" evidence="1">
    <location>
        <begin position="79"/>
        <end position="98"/>
    </location>
</feature>
<dbReference type="Proteomes" id="UP000006906">
    <property type="component" value="Chromosome 15"/>
</dbReference>
<dbReference type="Gramene" id="PNW72736">
    <property type="protein sequence ID" value="PNW72736"/>
    <property type="gene ID" value="CHLRE_15g638551v5"/>
</dbReference>
<dbReference type="ExpressionAtlas" id="A0A2K3CWS4">
    <property type="expression patterns" value="baseline and differential"/>
</dbReference>
<dbReference type="InParanoid" id="A0A2K3CWS4"/>
<accession>A0A2K3CWS4</accession>
<keyword evidence="1" id="KW-0812">Transmembrane</keyword>
<keyword evidence="1" id="KW-1133">Transmembrane helix</keyword>
<organism evidence="2 3">
    <name type="scientific">Chlamydomonas reinhardtii</name>
    <name type="common">Chlamydomonas smithii</name>
    <dbReference type="NCBI Taxonomy" id="3055"/>
    <lineage>
        <taxon>Eukaryota</taxon>
        <taxon>Viridiplantae</taxon>
        <taxon>Chlorophyta</taxon>
        <taxon>core chlorophytes</taxon>
        <taxon>Chlorophyceae</taxon>
        <taxon>CS clade</taxon>
        <taxon>Chlamydomonadales</taxon>
        <taxon>Chlamydomonadaceae</taxon>
        <taxon>Chlamydomonas</taxon>
    </lineage>
</organism>
<keyword evidence="3" id="KW-1185">Reference proteome</keyword>
<dbReference type="Pfam" id="PF14935">
    <property type="entry name" value="TMEM138"/>
    <property type="match status" value="1"/>
</dbReference>
<name>A0A2K3CWS4_CHLRE</name>
<evidence type="ECO:0000256" key="1">
    <source>
        <dbReference type="SAM" id="Phobius"/>
    </source>
</evidence>
<dbReference type="EMBL" id="CM008976">
    <property type="protein sequence ID" value="PNW72736.1"/>
    <property type="molecule type" value="Genomic_DNA"/>
</dbReference>
<feature type="transmembrane region" description="Helical" evidence="1">
    <location>
        <begin position="195"/>
        <end position="215"/>
    </location>
</feature>
<feature type="transmembrane region" description="Helical" evidence="1">
    <location>
        <begin position="150"/>
        <end position="175"/>
    </location>
</feature>
<dbReference type="GeneID" id="5716360"/>
<dbReference type="AlphaFoldDB" id="A0A2K3CWS4"/>
<dbReference type="InterPro" id="IPR024133">
    <property type="entry name" value="TM_138"/>
</dbReference>
<feature type="transmembrane region" description="Helical" evidence="1">
    <location>
        <begin position="110"/>
        <end position="130"/>
    </location>
</feature>
<proteinExistence type="predicted"/>
<protein>
    <submittedName>
        <fullName evidence="2">Uncharacterized protein</fullName>
    </submittedName>
</protein>
<keyword evidence="1" id="KW-0472">Membrane</keyword>